<dbReference type="SUPFAM" id="SSF63411">
    <property type="entry name" value="LuxS/MPP-like metallohydrolase"/>
    <property type="match status" value="4"/>
</dbReference>
<evidence type="ECO:0000256" key="5">
    <source>
        <dbReference type="ARBA" id="ARBA00022723"/>
    </source>
</evidence>
<organism evidence="13 14">
    <name type="scientific">Senna tora</name>
    <dbReference type="NCBI Taxonomy" id="362788"/>
    <lineage>
        <taxon>Eukaryota</taxon>
        <taxon>Viridiplantae</taxon>
        <taxon>Streptophyta</taxon>
        <taxon>Embryophyta</taxon>
        <taxon>Tracheophyta</taxon>
        <taxon>Spermatophyta</taxon>
        <taxon>Magnoliopsida</taxon>
        <taxon>eudicotyledons</taxon>
        <taxon>Gunneridae</taxon>
        <taxon>Pentapetalae</taxon>
        <taxon>rosids</taxon>
        <taxon>fabids</taxon>
        <taxon>Fabales</taxon>
        <taxon>Fabaceae</taxon>
        <taxon>Caesalpinioideae</taxon>
        <taxon>Cassia clade</taxon>
        <taxon>Senna</taxon>
    </lineage>
</organism>
<evidence type="ECO:0000256" key="11">
    <source>
        <dbReference type="SAM" id="Phobius"/>
    </source>
</evidence>
<keyword evidence="11" id="KW-0812">Transmembrane</keyword>
<keyword evidence="8" id="KW-0482">Metalloprotease</keyword>
<dbReference type="GO" id="GO:0005739">
    <property type="term" value="C:mitochondrion"/>
    <property type="evidence" value="ECO:0007669"/>
    <property type="project" value="UniProtKB-SubCell"/>
</dbReference>
<protein>
    <submittedName>
        <fullName evidence="13">Presequence protease 2, chloroplastic/mitochondrial</fullName>
    </submittedName>
</protein>
<evidence type="ECO:0000256" key="3">
    <source>
        <dbReference type="ARBA" id="ARBA00007575"/>
    </source>
</evidence>
<dbReference type="InterPro" id="IPR055130">
    <property type="entry name" value="PreP_C"/>
</dbReference>
<dbReference type="EMBL" id="JAAIUW010000010">
    <property type="protein sequence ID" value="KAF7810914.1"/>
    <property type="molecule type" value="Genomic_DNA"/>
</dbReference>
<feature type="domain" description="Peptidase M16C associated" evidence="12">
    <location>
        <begin position="590"/>
        <end position="839"/>
    </location>
</feature>
<dbReference type="InterPro" id="IPR007863">
    <property type="entry name" value="Peptidase_M16_C"/>
</dbReference>
<dbReference type="PANTHER" id="PTHR43016:SF13">
    <property type="entry name" value="PRESEQUENCE PROTEASE, MITOCHONDRIAL"/>
    <property type="match status" value="1"/>
</dbReference>
<dbReference type="FunFam" id="3.30.830.10:FF:000009">
    <property type="entry name" value="Presequence protease, mitochondrial"/>
    <property type="match status" value="1"/>
</dbReference>
<comment type="similarity">
    <text evidence="3">Belongs to the peptidase M16 family. PreP subfamily.</text>
</comment>
<evidence type="ECO:0000256" key="10">
    <source>
        <dbReference type="SAM" id="MobiDB-lite"/>
    </source>
</evidence>
<evidence type="ECO:0000256" key="9">
    <source>
        <dbReference type="ARBA" id="ARBA00023128"/>
    </source>
</evidence>
<dbReference type="PANTHER" id="PTHR43016">
    <property type="entry name" value="PRESEQUENCE PROTEASE"/>
    <property type="match status" value="1"/>
</dbReference>
<evidence type="ECO:0000256" key="7">
    <source>
        <dbReference type="ARBA" id="ARBA00022833"/>
    </source>
</evidence>
<dbReference type="InterPro" id="IPR011249">
    <property type="entry name" value="Metalloenz_LuxS/M16"/>
</dbReference>
<dbReference type="InterPro" id="IPR011765">
    <property type="entry name" value="Pept_M16_N"/>
</dbReference>
<dbReference type="Pfam" id="PF22516">
    <property type="entry name" value="PreP_C"/>
    <property type="match status" value="1"/>
</dbReference>
<keyword evidence="7" id="KW-0862">Zinc</keyword>
<evidence type="ECO:0000256" key="8">
    <source>
        <dbReference type="ARBA" id="ARBA00023049"/>
    </source>
</evidence>
<dbReference type="FunFam" id="3.30.830.10:FF:000034">
    <property type="entry name" value="presequence protease 1, chloroplastic/mitochondrial"/>
    <property type="match status" value="1"/>
</dbReference>
<dbReference type="FunFam" id="3.30.830.10:FF:000029">
    <property type="entry name" value="Presequence protease 1"/>
    <property type="match status" value="1"/>
</dbReference>
<gene>
    <name evidence="13" type="ORF">G2W53_031890</name>
</gene>
<dbReference type="SMART" id="SM01264">
    <property type="entry name" value="M16C_associated"/>
    <property type="match status" value="1"/>
</dbReference>
<dbReference type="GO" id="GO:0046872">
    <property type="term" value="F:metal ion binding"/>
    <property type="evidence" value="ECO:0007669"/>
    <property type="project" value="UniProtKB-KW"/>
</dbReference>
<dbReference type="AlphaFoldDB" id="A0A834T6T5"/>
<keyword evidence="5" id="KW-0479">Metal-binding</keyword>
<keyword evidence="14" id="KW-1185">Reference proteome</keyword>
<comment type="subcellular location">
    <subcellularLocation>
        <location evidence="2">Mitochondrion</location>
    </subcellularLocation>
</comment>
<keyword evidence="11" id="KW-0472">Membrane</keyword>
<evidence type="ECO:0000313" key="13">
    <source>
        <dbReference type="EMBL" id="KAF7810914.1"/>
    </source>
</evidence>
<dbReference type="Gene3D" id="3.30.830.10">
    <property type="entry name" value="Metalloenzyme, LuxS/M16 peptidase-like"/>
    <property type="match status" value="4"/>
</dbReference>
<dbReference type="InterPro" id="IPR013578">
    <property type="entry name" value="Peptidase_M16C_assoc"/>
</dbReference>
<keyword evidence="4 13" id="KW-0645">Protease</keyword>
<evidence type="ECO:0000313" key="14">
    <source>
        <dbReference type="Proteomes" id="UP000634136"/>
    </source>
</evidence>
<evidence type="ECO:0000256" key="6">
    <source>
        <dbReference type="ARBA" id="ARBA00022801"/>
    </source>
</evidence>
<feature type="region of interest" description="Disordered" evidence="10">
    <location>
        <begin position="15"/>
        <end position="38"/>
    </location>
</feature>
<dbReference type="Pfam" id="PF08367">
    <property type="entry name" value="M16C_assoc"/>
    <property type="match status" value="1"/>
</dbReference>
<keyword evidence="11" id="KW-1133">Transmembrane helix</keyword>
<name>A0A834T6T5_9FABA</name>
<keyword evidence="6" id="KW-0378">Hydrolase</keyword>
<evidence type="ECO:0000259" key="12">
    <source>
        <dbReference type="SMART" id="SM01264"/>
    </source>
</evidence>
<sequence>MERAALLRSLSSSSSRYFSRSSSPSFLLSSRSSFSSPSLHYRRSISYPTRRSLLRRHGRLLPAALPSSSLHFRKHFSSVSPRAVASPPIPSSPEFAQVKDEVAEKLGFEKVSEEFISECKSKAVLFRHKKTGAEVMSVSNDDENKVFGIVFRTPPKDSTGIPHILEHSVLCGSRKYPLKEPFVELLKGSLHTFLNAFTYPDRTCYPVASTNTKDFYNLVDVYLDAVFFPRCVEDFQTFQQEGWHFELNDPSEDITYKGVVFNEMKGVYSQPDNILGRSSQQEVIYYVLLMIYSVYSLLLHIIWVQALFPDNTYGVDSGGDPQVIPKLTFEEFKEFHRKYYHPSNARIWFYGDDDPTERLRILSEYLEMFNASSAPNESKIEPQKLFSKPVRIVEKYPVGDGDLKKKHMVCLNWLLCDKPLDLETELTLGFLDHLMLGTPASPLRKILLESGLGDAIVGGGVEDELLQPQFSIGLKGVSESDIPKVEELIMNTLRKLAEEGFDTNALEASMNTIEFSLRENNTGSFPRGLSLMLRSIGKWIYDLNPFEPLKYEKPLQDLKSRIAKEGTKAVFSPLIEKFILNNPHQVTVEMQPDPEKAAREEAAEKEILEKLKASMTDEDLSELARATQELRLKQETPDPPEALKAVPSLSLQDIPKEPICIPTEVGDINGVKVLQHDLFTNDVLYTEIVFNMSSLKQELLPLVPLFCQSLLEMGTKDLTFVQLNQLIGRKTGGISVYPFTSSVRGKEDPCSKIIVRGKAMAGRAEDLYDLVNCVIQDVQFTDQQRFKQFVCQSRARMENRLRGSGHGIAAARMDAKLNAAGWVSETMGGLSYLEFLRTLEEKVDQDWADISSSLEEIRKSLFSKQDCLINMTADGKNLANTEKYVSKFVDKLPVSSPMEPTTWHARLPLANEAIVIPTQVNYVGKAANIYDAGYELSGSAYVISKHISNTWLWDRVRVSGGAYGGFCDFDTHSGVFSFLSYRDPNLLKTLDVYDGTGDFLRELEMDDDALTKAIIGTIGDVDSYQLPDAKGYSSMLRYLLGITEEERKRRREEILSTSLKDFKEFAGAMEAAKDKGVVVAVASPEDVDAANTERSNFFQVKKAL</sequence>
<feature type="transmembrane region" description="Helical" evidence="11">
    <location>
        <begin position="283"/>
        <end position="303"/>
    </location>
</feature>
<dbReference type="Proteomes" id="UP000634136">
    <property type="component" value="Unassembled WGS sequence"/>
</dbReference>
<dbReference type="GO" id="GO:0004222">
    <property type="term" value="F:metalloendopeptidase activity"/>
    <property type="evidence" value="ECO:0007669"/>
    <property type="project" value="TreeGrafter"/>
</dbReference>
<dbReference type="GO" id="GO:0016485">
    <property type="term" value="P:protein processing"/>
    <property type="evidence" value="ECO:0007669"/>
    <property type="project" value="TreeGrafter"/>
</dbReference>
<evidence type="ECO:0000256" key="1">
    <source>
        <dbReference type="ARBA" id="ARBA00001947"/>
    </source>
</evidence>
<comment type="cofactor">
    <cofactor evidence="1">
        <name>Zn(2+)</name>
        <dbReference type="ChEBI" id="CHEBI:29105"/>
    </cofactor>
</comment>
<dbReference type="Pfam" id="PF05193">
    <property type="entry name" value="Peptidase_M16_C"/>
    <property type="match status" value="1"/>
</dbReference>
<reference evidence="13" key="1">
    <citation type="submission" date="2020-09" db="EMBL/GenBank/DDBJ databases">
        <title>Genome-Enabled Discovery of Anthraquinone Biosynthesis in Senna tora.</title>
        <authorList>
            <person name="Kang S.-H."/>
            <person name="Pandey R.P."/>
            <person name="Lee C.-M."/>
            <person name="Sim J.-S."/>
            <person name="Jeong J.-T."/>
            <person name="Choi B.-S."/>
            <person name="Jung M."/>
            <person name="Ginzburg D."/>
            <person name="Zhao K."/>
            <person name="Won S.Y."/>
            <person name="Oh T.-J."/>
            <person name="Yu Y."/>
            <person name="Kim N.-H."/>
            <person name="Lee O.R."/>
            <person name="Lee T.-H."/>
            <person name="Bashyal P."/>
            <person name="Kim T.-S."/>
            <person name="Lee W.-H."/>
            <person name="Kawkins C."/>
            <person name="Kim C.-K."/>
            <person name="Kim J.S."/>
            <person name="Ahn B.O."/>
            <person name="Rhee S.Y."/>
            <person name="Sohng J.K."/>
        </authorList>
    </citation>
    <scope>NUCLEOTIDE SEQUENCE</scope>
    <source>
        <tissue evidence="13">Leaf</tissue>
    </source>
</reference>
<evidence type="ECO:0000256" key="2">
    <source>
        <dbReference type="ARBA" id="ARBA00004173"/>
    </source>
</evidence>
<keyword evidence="9" id="KW-0496">Mitochondrion</keyword>
<dbReference type="Pfam" id="PF00675">
    <property type="entry name" value="Peptidase_M16"/>
    <property type="match status" value="1"/>
</dbReference>
<evidence type="ECO:0000256" key="4">
    <source>
        <dbReference type="ARBA" id="ARBA00022670"/>
    </source>
</evidence>
<dbReference type="OrthoDB" id="10250783at2759"/>
<comment type="caution">
    <text evidence="13">The sequence shown here is derived from an EMBL/GenBank/DDBJ whole genome shotgun (WGS) entry which is preliminary data.</text>
</comment>
<dbReference type="GO" id="GO:0009507">
    <property type="term" value="C:chloroplast"/>
    <property type="evidence" value="ECO:0007669"/>
    <property type="project" value="TreeGrafter"/>
</dbReference>
<accession>A0A834T6T5</accession>
<proteinExistence type="inferred from homology"/>